<organism evidence="2 3">
    <name type="scientific">Chitinophaga rupis</name>
    <dbReference type="NCBI Taxonomy" id="573321"/>
    <lineage>
        <taxon>Bacteria</taxon>
        <taxon>Pseudomonadati</taxon>
        <taxon>Bacteroidota</taxon>
        <taxon>Chitinophagia</taxon>
        <taxon>Chitinophagales</taxon>
        <taxon>Chitinophagaceae</taxon>
        <taxon>Chitinophaga</taxon>
    </lineage>
</organism>
<dbReference type="SUPFAM" id="SSF50956">
    <property type="entry name" value="Thermostable phytase (3-phytase)"/>
    <property type="match status" value="1"/>
</dbReference>
<dbReference type="InterPro" id="IPR013783">
    <property type="entry name" value="Ig-like_fold"/>
</dbReference>
<evidence type="ECO:0000313" key="3">
    <source>
        <dbReference type="Proteomes" id="UP000198984"/>
    </source>
</evidence>
<dbReference type="Pfam" id="PF13573">
    <property type="entry name" value="SprB"/>
    <property type="match status" value="2"/>
</dbReference>
<protein>
    <submittedName>
        <fullName evidence="2">Gliding motility-associated C-terminal domain-containing protein</fullName>
    </submittedName>
</protein>
<gene>
    <name evidence="2" type="ORF">SAMN04488505_102418</name>
</gene>
<accession>A0A1H7QQP6</accession>
<dbReference type="EMBL" id="FOBB01000002">
    <property type="protein sequence ID" value="SEL50253.1"/>
    <property type="molecule type" value="Genomic_DNA"/>
</dbReference>
<keyword evidence="1" id="KW-0732">Signal</keyword>
<sequence>MRISLALVSTVLCCLLTHTYVQAQTSFTAPNTVYVNDPVNITNTTTGATTYFWNFCSGSLYNAPQVTNFGNPGGQLSTPVFLATAKDGTDYYAFVANHNGTLLKYMFGSSLLNTPTIQNLGTVGGTVPTFTEGVQIAQDASGWHVVIVGGDPANSTIARIDFGPSLSNASPTGINFGNIGAMNVPHDLFMIQEGSTWYGFTVNAGDHTITRFDFGTSFTAAPVGVNLGNVGNLSQPTGVCAIQDNGNRYIFVTNQTGSLSRLDFGASFSNTPTGVNIGGLNFLQAPRDISVIHDCGKAFGLVMDAGRAEVVRIDFNTGITGTPTATGTGVNGFQFLHSISSAFRENNNLYAFVLDAYANSLSRIVFASCTNASVPSSTLQQPLSYSYNAPGTYTINLITDEGLATQGAFCKTIEVLPRPITPAAASFTAPDTVCVNAPVNITNTSTNASTYYWNFCSGSLYNAPQITNLGGMGGNLDRPVFIATAKEGNNYYGFVTNNGLNNLIRLDFGTSLLNTPTPTNLGNFGNIIPINTEGVQIVQDADGWHIIILGGINSNAKIVKVDLGTSLANPSPTATDWGNIGNLNYPADLYTFQEGSHWYGLTVNAYNNTITRFDFGTSFQNPPAGTNLGNLGNLDFPTGIFTLQESGNWYVLITNRNNNSLTRLDFGASLLNTPAAVNLGNPDGVLNQPRDLCVLHDCGRTYALAVNEVTSDLLRIDFQGSITGAVSGVSLGSSGGMSFPHSISTLFREGNGLYAFVTNVDNNTISRLVFSGCNNASIPSSTLQQPPAISYNTPGTYTINLLADELLPSPSVFCKTIVVMAPPVVNLGTDQTVCDGTDVELDAGAGAGLRYQWSTGAGTQKITVNQSGTYSVTVNNGGCTTQDDIVVNMSKVMQLNPVVTAIDCNRPTGSIVLTPTGGTQPYSYYLDASGPVSSNTFDNLQAGNYTVRVQDQLGCEVSQPVTVSVDPNRILNTTGSMMMPSCAGVADGMISVQVQQGVPPFEYAINGAPYQTGNTFNNLGGGAYTVYTNNGVCIDSFLVTLIDPVAVALQVTKEDELCRRQNGSADIRLNGGTPPYDVYWNSAPVNSTLMNNLGEGDYTLQVTDARGCTADTTIRINNLDLPPVTILNKDITINIGESIQLVAVNAPDYIWTPAEGLSCTNCAAPVAQPMHPTRYIVSTVTGKNCVPADTVNILLSYNLSVYVPNAFTPNGDGKNDVFRPKVKGASSYHLQIYNRWGQLLYDTFDMKTGWDGRYRDVLQPMGAYVYMVQYAYYGSEKNVLMQKGTFTLIR</sequence>
<dbReference type="InterPro" id="IPR026341">
    <property type="entry name" value="T9SS_type_B"/>
</dbReference>
<dbReference type="STRING" id="573321.SAMN04488505_102418"/>
<name>A0A1H7QQP6_9BACT</name>
<dbReference type="SUPFAM" id="SSF101898">
    <property type="entry name" value="NHL repeat"/>
    <property type="match status" value="1"/>
</dbReference>
<proteinExistence type="predicted"/>
<dbReference type="SUPFAM" id="SSF49299">
    <property type="entry name" value="PKD domain"/>
    <property type="match status" value="1"/>
</dbReference>
<dbReference type="NCBIfam" id="TIGR04131">
    <property type="entry name" value="Bac_Flav_CTERM"/>
    <property type="match status" value="1"/>
</dbReference>
<dbReference type="Gene3D" id="2.60.40.10">
    <property type="entry name" value="Immunoglobulins"/>
    <property type="match status" value="1"/>
</dbReference>
<reference evidence="2 3" key="1">
    <citation type="submission" date="2016-10" db="EMBL/GenBank/DDBJ databases">
        <authorList>
            <person name="de Groot N.N."/>
        </authorList>
    </citation>
    <scope>NUCLEOTIDE SEQUENCE [LARGE SCALE GENOMIC DNA]</scope>
    <source>
        <strain evidence="2 3">DSM 21039</strain>
    </source>
</reference>
<keyword evidence="3" id="KW-1185">Reference proteome</keyword>
<evidence type="ECO:0000256" key="1">
    <source>
        <dbReference type="SAM" id="SignalP"/>
    </source>
</evidence>
<dbReference type="InterPro" id="IPR025667">
    <property type="entry name" value="SprB_repeat"/>
</dbReference>
<dbReference type="Pfam" id="PF13585">
    <property type="entry name" value="CHU_C"/>
    <property type="match status" value="1"/>
</dbReference>
<dbReference type="OrthoDB" id="603322at2"/>
<dbReference type="Gene3D" id="2.60.40.740">
    <property type="match status" value="1"/>
</dbReference>
<dbReference type="Proteomes" id="UP000198984">
    <property type="component" value="Unassembled WGS sequence"/>
</dbReference>
<evidence type="ECO:0000313" key="2">
    <source>
        <dbReference type="EMBL" id="SEL50253.1"/>
    </source>
</evidence>
<dbReference type="RefSeq" id="WP_089909648.1">
    <property type="nucleotide sequence ID" value="NZ_FOBB01000002.1"/>
</dbReference>
<feature type="chain" id="PRO_5011662876" evidence="1">
    <location>
        <begin position="24"/>
        <end position="1290"/>
    </location>
</feature>
<dbReference type="InterPro" id="IPR035986">
    <property type="entry name" value="PKD_dom_sf"/>
</dbReference>
<feature type="signal peptide" evidence="1">
    <location>
        <begin position="1"/>
        <end position="23"/>
    </location>
</feature>